<dbReference type="AlphaFoldDB" id="A0A1U7YUM1"/>
<dbReference type="PRINTS" id="PR00081">
    <property type="entry name" value="GDHRDH"/>
</dbReference>
<dbReference type="RefSeq" id="XP_010241532.1">
    <property type="nucleotide sequence ID" value="XM_010243230.2"/>
</dbReference>
<accession>A0A1U7YUM1</accession>
<dbReference type="OrthoDB" id="47007at2759"/>
<comment type="similarity">
    <text evidence="2 4">Belongs to the short-chain dehydrogenases/reductases (SDR) family.</text>
</comment>
<gene>
    <name evidence="6" type="primary">LOC104586100</name>
</gene>
<dbReference type="Pfam" id="PF00106">
    <property type="entry name" value="adh_short"/>
    <property type="match status" value="1"/>
</dbReference>
<evidence type="ECO:0000256" key="2">
    <source>
        <dbReference type="ARBA" id="ARBA00006484"/>
    </source>
</evidence>
<dbReference type="Proteomes" id="UP000189703">
    <property type="component" value="Unplaced"/>
</dbReference>
<dbReference type="PROSITE" id="PS00061">
    <property type="entry name" value="ADH_SHORT"/>
    <property type="match status" value="1"/>
</dbReference>
<comment type="subcellular location">
    <subcellularLocation>
        <location evidence="1">Membrane</location>
        <topology evidence="1">Single-pass type II membrane protein</topology>
    </subcellularLocation>
</comment>
<dbReference type="InterPro" id="IPR036291">
    <property type="entry name" value="NAD(P)-bd_dom_sf"/>
</dbReference>
<keyword evidence="5" id="KW-1185">Reference proteome</keyword>
<dbReference type="GO" id="GO:0005829">
    <property type="term" value="C:cytosol"/>
    <property type="evidence" value="ECO:0000318"/>
    <property type="project" value="GO_Central"/>
</dbReference>
<dbReference type="GO" id="GO:0016020">
    <property type="term" value="C:membrane"/>
    <property type="evidence" value="ECO:0007669"/>
    <property type="project" value="UniProtKB-SubCell"/>
</dbReference>
<evidence type="ECO:0000313" key="6">
    <source>
        <dbReference type="RefSeq" id="XP_010241532.1"/>
    </source>
</evidence>
<dbReference type="PANTHER" id="PTHR43391:SF78">
    <property type="entry name" value="11-BETA-HYDROXYSTEROID DEHYDROGENASE 1B-LIKE ISOFORM X1"/>
    <property type="match status" value="1"/>
</dbReference>
<evidence type="ECO:0000256" key="3">
    <source>
        <dbReference type="ARBA" id="ARBA00023002"/>
    </source>
</evidence>
<dbReference type="GO" id="GO:0016491">
    <property type="term" value="F:oxidoreductase activity"/>
    <property type="evidence" value="ECO:0000318"/>
    <property type="project" value="GO_Central"/>
</dbReference>
<dbReference type="GeneID" id="104586100"/>
<dbReference type="OMA" id="MDQVIGY"/>
<dbReference type="PRINTS" id="PR00080">
    <property type="entry name" value="SDRFAMILY"/>
</dbReference>
<dbReference type="InterPro" id="IPR020904">
    <property type="entry name" value="Sc_DH/Rdtase_CS"/>
</dbReference>
<reference evidence="6" key="1">
    <citation type="submission" date="2025-08" db="UniProtKB">
        <authorList>
            <consortium name="RefSeq"/>
        </authorList>
    </citation>
    <scope>IDENTIFICATION</scope>
</reference>
<sequence>MALVQKLLNLVLPPVSLFILSLALPILFIFRILNYILTSFSSENITRKVVLITGASSGIGEHLAYEYGRRGAFLVLVARREKSLKEVAKRAAELGSPDVLVVCADVSKPEDCQRFIDEAVSHFGRLDHLICNAGVTSGCKFEETNDITNFRPVMDVNFWGSIYPTYFAIPHLRRSKGKIVVNSSLAGSFPTPMLSLYGASKAAMENFYETLRVELAGEVKVTTVTPGFIDTEMTQGKHLSKEGSVKVEQEWKNTIIGAMPVMSAGACAKAIVNGACRGDRYLTVPSWYRVAFPFQFFCAELVAFWSRMDSRSTYNS</sequence>
<dbReference type="SUPFAM" id="SSF51735">
    <property type="entry name" value="NAD(P)-binding Rossmann-fold domains"/>
    <property type="match status" value="1"/>
</dbReference>
<dbReference type="STRING" id="4432.A0A1U7YUM1"/>
<evidence type="ECO:0000256" key="1">
    <source>
        <dbReference type="ARBA" id="ARBA00004606"/>
    </source>
</evidence>
<protein>
    <submittedName>
        <fullName evidence="6">11-beta-hydroxysteroid dehydrogenase 1B-like</fullName>
    </submittedName>
</protein>
<dbReference type="KEGG" id="nnu:104586100"/>
<evidence type="ECO:0000313" key="5">
    <source>
        <dbReference type="Proteomes" id="UP000189703"/>
    </source>
</evidence>
<dbReference type="InterPro" id="IPR002347">
    <property type="entry name" value="SDR_fam"/>
</dbReference>
<dbReference type="eggNOG" id="KOG1205">
    <property type="taxonomic scope" value="Eukaryota"/>
</dbReference>
<name>A0A1U7YUM1_NELNU</name>
<dbReference type="Gene3D" id="3.40.50.720">
    <property type="entry name" value="NAD(P)-binding Rossmann-like Domain"/>
    <property type="match status" value="1"/>
</dbReference>
<organism evidence="5 6">
    <name type="scientific">Nelumbo nucifera</name>
    <name type="common">Sacred lotus</name>
    <dbReference type="NCBI Taxonomy" id="4432"/>
    <lineage>
        <taxon>Eukaryota</taxon>
        <taxon>Viridiplantae</taxon>
        <taxon>Streptophyta</taxon>
        <taxon>Embryophyta</taxon>
        <taxon>Tracheophyta</taxon>
        <taxon>Spermatophyta</taxon>
        <taxon>Magnoliopsida</taxon>
        <taxon>Proteales</taxon>
        <taxon>Nelumbonaceae</taxon>
        <taxon>Nelumbo</taxon>
    </lineage>
</organism>
<keyword evidence="3" id="KW-0560">Oxidoreductase</keyword>
<proteinExistence type="inferred from homology"/>
<dbReference type="PANTHER" id="PTHR43391">
    <property type="entry name" value="RETINOL DEHYDROGENASE-RELATED"/>
    <property type="match status" value="1"/>
</dbReference>
<dbReference type="NCBIfam" id="NF004825">
    <property type="entry name" value="PRK06181.1"/>
    <property type="match status" value="1"/>
</dbReference>
<evidence type="ECO:0000256" key="4">
    <source>
        <dbReference type="RuleBase" id="RU000363"/>
    </source>
</evidence>